<feature type="transmembrane region" description="Helical" evidence="8">
    <location>
        <begin position="176"/>
        <end position="192"/>
    </location>
</feature>
<sequence>MPDRKLLLLGACAVLAILAYLTLGARGNWGFVLSFRGTKLAALVLVAAAVALSTILFQTLTSNRILTPSIMGFDALYLLVQTGLVFALGSFGYAALAPETKFAFEVILLTAAALALFGTLLGNGLQDLFRVLLIGVIFGVLFRSLTSLLQRMIDPNAFAVVQGAMFASFSRVDKELLVISAGLILLCCFLAWRKRHVLDVMALGREQAISLGLNHRRELFIGLVLVTVLVATSTALVGPVAFFGLLVSALTYELLKTHHHGSLLIASVLLAVIVLVGGQTLFERVLGMGGSLSIVIEFLGGLVFLFLILRKVRA</sequence>
<dbReference type="Proteomes" id="UP000048926">
    <property type="component" value="Unassembled WGS sequence"/>
</dbReference>
<name>A0A0M6YCP0_9HYPH</name>
<dbReference type="GO" id="GO:0022857">
    <property type="term" value="F:transmembrane transporter activity"/>
    <property type="evidence" value="ECO:0007669"/>
    <property type="project" value="InterPro"/>
</dbReference>
<evidence type="ECO:0000256" key="7">
    <source>
        <dbReference type="ARBA" id="ARBA00023136"/>
    </source>
</evidence>
<organism evidence="9 10">
    <name type="scientific">Roseibium aggregatum</name>
    <dbReference type="NCBI Taxonomy" id="187304"/>
    <lineage>
        <taxon>Bacteria</taxon>
        <taxon>Pseudomonadati</taxon>
        <taxon>Pseudomonadota</taxon>
        <taxon>Alphaproteobacteria</taxon>
        <taxon>Hyphomicrobiales</taxon>
        <taxon>Stappiaceae</taxon>
        <taxon>Roseibium</taxon>
    </lineage>
</organism>
<keyword evidence="6 8" id="KW-1133">Transmembrane helix</keyword>
<dbReference type="GO" id="GO:0033214">
    <property type="term" value="P:siderophore-iron import into cell"/>
    <property type="evidence" value="ECO:0007669"/>
    <property type="project" value="TreeGrafter"/>
</dbReference>
<evidence type="ECO:0000256" key="2">
    <source>
        <dbReference type="ARBA" id="ARBA00007935"/>
    </source>
</evidence>
<evidence type="ECO:0000256" key="3">
    <source>
        <dbReference type="ARBA" id="ARBA00022448"/>
    </source>
</evidence>
<feature type="transmembrane region" description="Helical" evidence="8">
    <location>
        <begin position="128"/>
        <end position="146"/>
    </location>
</feature>
<comment type="subcellular location">
    <subcellularLocation>
        <location evidence="1">Cell membrane</location>
        <topology evidence="1">Multi-pass membrane protein</topology>
    </subcellularLocation>
</comment>
<dbReference type="InterPro" id="IPR000522">
    <property type="entry name" value="ABC_transptr_permease_BtuC"/>
</dbReference>
<keyword evidence="10" id="KW-1185">Reference proteome</keyword>
<keyword evidence="4" id="KW-1003">Cell membrane</keyword>
<reference evidence="10" key="1">
    <citation type="submission" date="2015-07" db="EMBL/GenBank/DDBJ databases">
        <authorList>
            <person name="Rodrigo-Torres Lidia"/>
            <person name="Arahal R.David."/>
        </authorList>
    </citation>
    <scope>NUCLEOTIDE SEQUENCE [LARGE SCALE GENOMIC DNA]</scope>
    <source>
        <strain evidence="10">CECT 4801</strain>
    </source>
</reference>
<feature type="transmembrane region" description="Helical" evidence="8">
    <location>
        <begin position="288"/>
        <end position="309"/>
    </location>
</feature>
<feature type="transmembrane region" description="Helical" evidence="8">
    <location>
        <begin position="75"/>
        <end position="96"/>
    </location>
</feature>
<evidence type="ECO:0000256" key="8">
    <source>
        <dbReference type="SAM" id="Phobius"/>
    </source>
</evidence>
<evidence type="ECO:0000313" key="9">
    <source>
        <dbReference type="EMBL" id="CTQ46781.1"/>
    </source>
</evidence>
<dbReference type="InterPro" id="IPR037294">
    <property type="entry name" value="ABC_BtuC-like"/>
</dbReference>
<dbReference type="EMBL" id="CXST01000004">
    <property type="protein sequence ID" value="CTQ46781.1"/>
    <property type="molecule type" value="Genomic_DNA"/>
</dbReference>
<feature type="transmembrane region" description="Helical" evidence="8">
    <location>
        <begin position="40"/>
        <end position="63"/>
    </location>
</feature>
<dbReference type="PANTHER" id="PTHR30472:SF19">
    <property type="entry name" value="PETROBACTIN IMPORT SYSTEM PERMEASE PROTEIN YCLO"/>
    <property type="match status" value="1"/>
</dbReference>
<evidence type="ECO:0000256" key="6">
    <source>
        <dbReference type="ARBA" id="ARBA00022989"/>
    </source>
</evidence>
<feature type="transmembrane region" description="Helical" evidence="8">
    <location>
        <begin position="262"/>
        <end position="282"/>
    </location>
</feature>
<dbReference type="AlphaFoldDB" id="A0A0M6YCP0"/>
<dbReference type="Gene3D" id="1.10.3470.10">
    <property type="entry name" value="ABC transporter involved in vitamin B12 uptake, BtuC"/>
    <property type="match status" value="1"/>
</dbReference>
<evidence type="ECO:0000256" key="5">
    <source>
        <dbReference type="ARBA" id="ARBA00022692"/>
    </source>
</evidence>
<keyword evidence="3" id="KW-0813">Transport</keyword>
<keyword evidence="7 8" id="KW-0472">Membrane</keyword>
<dbReference type="SUPFAM" id="SSF81345">
    <property type="entry name" value="ABC transporter involved in vitamin B12 uptake, BtuC"/>
    <property type="match status" value="1"/>
</dbReference>
<comment type="similarity">
    <text evidence="2">Belongs to the binding-protein-dependent transport system permease family. FecCD subfamily.</text>
</comment>
<dbReference type="OrthoDB" id="9796260at2"/>
<evidence type="ECO:0000256" key="4">
    <source>
        <dbReference type="ARBA" id="ARBA00022475"/>
    </source>
</evidence>
<dbReference type="PANTHER" id="PTHR30472">
    <property type="entry name" value="FERRIC ENTEROBACTIN TRANSPORT SYSTEM PERMEASE PROTEIN"/>
    <property type="match status" value="1"/>
</dbReference>
<feature type="transmembrane region" description="Helical" evidence="8">
    <location>
        <begin position="102"/>
        <end position="121"/>
    </location>
</feature>
<keyword evidence="5 8" id="KW-0812">Transmembrane</keyword>
<gene>
    <name evidence="9" type="primary">fepD</name>
    <name evidence="9" type="ORF">LAL4801_05240</name>
</gene>
<dbReference type="Pfam" id="PF01032">
    <property type="entry name" value="FecCD"/>
    <property type="match status" value="1"/>
</dbReference>
<feature type="transmembrane region" description="Helical" evidence="8">
    <location>
        <begin position="219"/>
        <end position="250"/>
    </location>
</feature>
<dbReference type="GO" id="GO:0005886">
    <property type="term" value="C:plasma membrane"/>
    <property type="evidence" value="ECO:0007669"/>
    <property type="project" value="UniProtKB-SubCell"/>
</dbReference>
<evidence type="ECO:0000313" key="10">
    <source>
        <dbReference type="Proteomes" id="UP000048926"/>
    </source>
</evidence>
<evidence type="ECO:0000256" key="1">
    <source>
        <dbReference type="ARBA" id="ARBA00004651"/>
    </source>
</evidence>
<proteinExistence type="inferred from homology"/>
<accession>A0A0M6YCP0</accession>
<protein>
    <submittedName>
        <fullName evidence="9">Ferric enterobactin transport system permease protein FepD</fullName>
    </submittedName>
</protein>